<reference evidence="2" key="1">
    <citation type="journal article" date="2016" name="Genome Biol. Evol.">
        <title>Comparative 'omics' of the Fusarium fujikuroi species complex highlights differences in genetic potential and metabolite synthesis.</title>
        <authorList>
            <person name="Niehaus E.-M."/>
            <person name="Muensterkoetter M."/>
            <person name="Proctor R.H."/>
            <person name="Brown D.W."/>
            <person name="Sharon A."/>
            <person name="Idan Y."/>
            <person name="Oren-Young L."/>
            <person name="Sieber C.M."/>
            <person name="Novak O."/>
            <person name="Pencik A."/>
            <person name="Tarkowska D."/>
            <person name="Hromadova K."/>
            <person name="Freeman S."/>
            <person name="Maymon M."/>
            <person name="Elazar M."/>
            <person name="Youssef S.A."/>
            <person name="El-Shabrawy E.S.M."/>
            <person name="Shalaby A.B.A."/>
            <person name="Houterman P."/>
            <person name="Brock N.L."/>
            <person name="Burkhardt I."/>
            <person name="Tsavkelova E.A."/>
            <person name="Dickschat J.S."/>
            <person name="Galuszka P."/>
            <person name="Gueldener U."/>
            <person name="Tudzynski B."/>
        </authorList>
    </citation>
    <scope>NUCLEOTIDE SEQUENCE [LARGE SCALE GENOMIC DNA]</scope>
    <source>
        <strain evidence="2">ET1</strain>
    </source>
</reference>
<evidence type="ECO:0000313" key="2">
    <source>
        <dbReference type="Proteomes" id="UP000183971"/>
    </source>
</evidence>
<proteinExistence type="predicted"/>
<dbReference type="EMBL" id="FJOF01000002">
    <property type="protein sequence ID" value="CZR36703.1"/>
    <property type="molecule type" value="Genomic_DNA"/>
</dbReference>
<sequence>MFPKLWGISMAGVASRGVAASLRQRTSPLSIISVLRASEELH</sequence>
<dbReference type="AlphaFoldDB" id="A0A1L7V7A9"/>
<dbReference type="GeneID" id="42047922"/>
<comment type="caution">
    <text evidence="1">The sequence shown here is derived from an EMBL/GenBank/DDBJ whole genome shotgun (WGS) entry which is preliminary data.</text>
</comment>
<protein>
    <submittedName>
        <fullName evidence="1">Uncharacterized protein</fullName>
    </submittedName>
</protein>
<evidence type="ECO:0000313" key="1">
    <source>
        <dbReference type="EMBL" id="CZR36703.1"/>
    </source>
</evidence>
<accession>A0A1L7V7A9</accession>
<dbReference type="RefSeq" id="XP_031077296.1">
    <property type="nucleotide sequence ID" value="XM_031226795.1"/>
</dbReference>
<organism evidence="1 2">
    <name type="scientific">Fusarium proliferatum (strain ET1)</name>
    <name type="common">Orchid endophyte fungus</name>
    <dbReference type="NCBI Taxonomy" id="1227346"/>
    <lineage>
        <taxon>Eukaryota</taxon>
        <taxon>Fungi</taxon>
        <taxon>Dikarya</taxon>
        <taxon>Ascomycota</taxon>
        <taxon>Pezizomycotina</taxon>
        <taxon>Sordariomycetes</taxon>
        <taxon>Hypocreomycetidae</taxon>
        <taxon>Hypocreales</taxon>
        <taxon>Nectriaceae</taxon>
        <taxon>Fusarium</taxon>
        <taxon>Fusarium fujikuroi species complex</taxon>
    </lineage>
</organism>
<dbReference type="VEuPathDB" id="FungiDB:FPRO_03037"/>
<gene>
    <name evidence="1" type="ORF">FPRO_03037</name>
</gene>
<keyword evidence="2" id="KW-1185">Reference proteome</keyword>
<name>A0A1L7V7A9_FUSPR</name>
<dbReference type="Proteomes" id="UP000183971">
    <property type="component" value="Unassembled WGS sequence"/>
</dbReference>